<name>A0A4Y2NDS5_ARAVE</name>
<dbReference type="EMBL" id="BGPR01127616">
    <property type="protein sequence ID" value="GBN37598.1"/>
    <property type="molecule type" value="Genomic_DNA"/>
</dbReference>
<gene>
    <name evidence="1" type="ORF">AVEN_74773_1</name>
</gene>
<reference evidence="1 2" key="1">
    <citation type="journal article" date="2019" name="Sci. Rep.">
        <title>Orb-weaving spider Araneus ventricosus genome elucidates the spidroin gene catalogue.</title>
        <authorList>
            <person name="Kono N."/>
            <person name="Nakamura H."/>
            <person name="Ohtoshi R."/>
            <person name="Moran D.A.P."/>
            <person name="Shinohara A."/>
            <person name="Yoshida Y."/>
            <person name="Fujiwara M."/>
            <person name="Mori M."/>
            <person name="Tomita M."/>
            <person name="Arakawa K."/>
        </authorList>
    </citation>
    <scope>NUCLEOTIDE SEQUENCE [LARGE SCALE GENOMIC DNA]</scope>
</reference>
<sequence>MLLMNGHSWLNNRAGRDHRNLHYGVFGITARELLLLSFEITPPQCRGQCEWCVSGARQFGFAGVLYSSCINQQPSLAQAQNLLSSRNTTDLHSALHGSGNDHWRLSGNVLINGIRLRSLAREVHQINDFLLTLCPLWSQLAAQFLQQSAKLIASSCTCEI</sequence>
<evidence type="ECO:0000313" key="2">
    <source>
        <dbReference type="Proteomes" id="UP000499080"/>
    </source>
</evidence>
<proteinExistence type="predicted"/>
<keyword evidence="2" id="KW-1185">Reference proteome</keyword>
<accession>A0A4Y2NDS5</accession>
<dbReference type="AlphaFoldDB" id="A0A4Y2NDS5"/>
<comment type="caution">
    <text evidence="1">The sequence shown here is derived from an EMBL/GenBank/DDBJ whole genome shotgun (WGS) entry which is preliminary data.</text>
</comment>
<protein>
    <submittedName>
        <fullName evidence="1">Uncharacterized protein</fullName>
    </submittedName>
</protein>
<evidence type="ECO:0000313" key="1">
    <source>
        <dbReference type="EMBL" id="GBN37598.1"/>
    </source>
</evidence>
<dbReference type="Proteomes" id="UP000499080">
    <property type="component" value="Unassembled WGS sequence"/>
</dbReference>
<organism evidence="1 2">
    <name type="scientific">Araneus ventricosus</name>
    <name type="common">Orbweaver spider</name>
    <name type="synonym">Epeira ventricosa</name>
    <dbReference type="NCBI Taxonomy" id="182803"/>
    <lineage>
        <taxon>Eukaryota</taxon>
        <taxon>Metazoa</taxon>
        <taxon>Ecdysozoa</taxon>
        <taxon>Arthropoda</taxon>
        <taxon>Chelicerata</taxon>
        <taxon>Arachnida</taxon>
        <taxon>Araneae</taxon>
        <taxon>Araneomorphae</taxon>
        <taxon>Entelegynae</taxon>
        <taxon>Araneoidea</taxon>
        <taxon>Araneidae</taxon>
        <taxon>Araneus</taxon>
    </lineage>
</organism>